<organism evidence="1 2">
    <name type="scientific">Nocardioides euryhalodurans</name>
    <dbReference type="NCBI Taxonomy" id="2518370"/>
    <lineage>
        <taxon>Bacteria</taxon>
        <taxon>Bacillati</taxon>
        <taxon>Actinomycetota</taxon>
        <taxon>Actinomycetes</taxon>
        <taxon>Propionibacteriales</taxon>
        <taxon>Nocardioidaceae</taxon>
        <taxon>Nocardioides</taxon>
    </lineage>
</organism>
<name>A0A4V1BEA2_9ACTN</name>
<reference evidence="1 2" key="1">
    <citation type="submission" date="2019-03" db="EMBL/GenBank/DDBJ databases">
        <title>Three New Species of Nocardioides, Nocardioides euryhalodurans sp. nov., Nocardioides seonyuensis sp. nov. and Nocardioides eburneoflavus sp. nov., Iolated from Soil.</title>
        <authorList>
            <person name="Roh S.G."/>
            <person name="Lee C."/>
            <person name="Kim M.-K."/>
            <person name="Kim S.B."/>
        </authorList>
    </citation>
    <scope>NUCLEOTIDE SEQUENCE [LARGE SCALE GENOMIC DNA]</scope>
    <source>
        <strain evidence="1 2">MMS17-SY117</strain>
    </source>
</reference>
<accession>A0A4V1BEA2</accession>
<evidence type="ECO:0000313" key="2">
    <source>
        <dbReference type="Proteomes" id="UP000294894"/>
    </source>
</evidence>
<dbReference type="InterPro" id="IPR033437">
    <property type="entry name" value="DUF5130"/>
</dbReference>
<dbReference type="RefSeq" id="WP_135079804.1">
    <property type="nucleotide sequence ID" value="NZ_CP038267.1"/>
</dbReference>
<evidence type="ECO:0000313" key="1">
    <source>
        <dbReference type="EMBL" id="QBR93912.1"/>
    </source>
</evidence>
<keyword evidence="2" id="KW-1185">Reference proteome</keyword>
<gene>
    <name evidence="1" type="ORF">EXE57_17700</name>
</gene>
<dbReference type="EMBL" id="CP038267">
    <property type="protein sequence ID" value="QBR93912.1"/>
    <property type="molecule type" value="Genomic_DNA"/>
</dbReference>
<dbReference type="OrthoDB" id="3214027at2"/>
<dbReference type="Pfam" id="PF17174">
    <property type="entry name" value="DUF5130"/>
    <property type="match status" value="1"/>
</dbReference>
<dbReference type="AlphaFoldDB" id="A0A4V1BEA2"/>
<dbReference type="Proteomes" id="UP000294894">
    <property type="component" value="Chromosome"/>
</dbReference>
<proteinExistence type="predicted"/>
<dbReference type="KEGG" id="noy:EXE57_17700"/>
<protein>
    <submittedName>
        <fullName evidence="1">DUF5130 family protein</fullName>
    </submittedName>
</protein>
<sequence>MAAGELRSSDRHEIDTAIRAAEQASRYEFSVFVGKADGAPREFATRLHAASVAPDRSVLILVDPRARVIEVVTGADVRRTLDDQSVELAVLQMRSSFAEGDLVVGLVRGIAQLAEHARAPQTRHAH</sequence>
<dbReference type="Gene3D" id="3.10.310.50">
    <property type="match status" value="1"/>
</dbReference>